<sequence length="327" mass="36862">MLRFVGFNVANNGRNLFFSNQSLLSMKLQSRLRLGAAKSRFILSNLSILEAGFGPRWRYYELKKTVINSVNQTKRSSTWKNYNRHYGRTRAQALKKPLLFTLAFCGITTFAMPYLYQYTPLKLYKRNPQALIYTIIALNGAVFLMWKLPQMVRYLTRYGLLVKDNVSNWAMVGSAFSHQSFSHILINMFVLQSFGSTLVSMIGVENFTSLYLNSAVISSFFSILIPVLARSSLLTASLGASGAIFSVVGAFSYLLPKAPLAFFFIPVPGGAWFLFLGTIAYNAAGIVFRWGVHDYAAHLGGSAAGIAYGWYYNKKRREAVRRRRIAF</sequence>
<protein>
    <submittedName>
        <fullName evidence="1">Uncharacterized protein</fullName>
    </submittedName>
</protein>
<comment type="caution">
    <text evidence="1">The sequence shown here is derived from an EMBL/GenBank/DDBJ whole genome shotgun (WGS) entry which is preliminary data.</text>
</comment>
<accession>A0ACC2VSS8</accession>
<evidence type="ECO:0000313" key="1">
    <source>
        <dbReference type="EMBL" id="KAJ9102168.1"/>
    </source>
</evidence>
<proteinExistence type="predicted"/>
<dbReference type="EMBL" id="JASBWR010000053">
    <property type="protein sequence ID" value="KAJ9102168.1"/>
    <property type="molecule type" value="Genomic_DNA"/>
</dbReference>
<reference evidence="1" key="1">
    <citation type="submission" date="2023-04" db="EMBL/GenBank/DDBJ databases">
        <title>Draft Genome sequencing of Naganishia species isolated from polar environments using Oxford Nanopore Technology.</title>
        <authorList>
            <person name="Leo P."/>
            <person name="Venkateswaran K."/>
        </authorList>
    </citation>
    <scope>NUCLEOTIDE SEQUENCE</scope>
    <source>
        <strain evidence="1">MNA-CCFEE 5261</strain>
    </source>
</reference>
<dbReference type="Proteomes" id="UP001241377">
    <property type="component" value="Unassembled WGS sequence"/>
</dbReference>
<gene>
    <name evidence="1" type="ORF">QFC19_004906</name>
</gene>
<evidence type="ECO:0000313" key="2">
    <source>
        <dbReference type="Proteomes" id="UP001241377"/>
    </source>
</evidence>
<keyword evidence="2" id="KW-1185">Reference proteome</keyword>
<name>A0ACC2VSS8_9TREE</name>
<organism evidence="1 2">
    <name type="scientific">Naganishia cerealis</name>
    <dbReference type="NCBI Taxonomy" id="610337"/>
    <lineage>
        <taxon>Eukaryota</taxon>
        <taxon>Fungi</taxon>
        <taxon>Dikarya</taxon>
        <taxon>Basidiomycota</taxon>
        <taxon>Agaricomycotina</taxon>
        <taxon>Tremellomycetes</taxon>
        <taxon>Filobasidiales</taxon>
        <taxon>Filobasidiaceae</taxon>
        <taxon>Naganishia</taxon>
    </lineage>
</organism>